<proteinExistence type="predicted"/>
<protein>
    <submittedName>
        <fullName evidence="2">Lipocalin family protein</fullName>
    </submittedName>
</protein>
<dbReference type="Pfam" id="PF13648">
    <property type="entry name" value="Lipocalin_4"/>
    <property type="match status" value="1"/>
</dbReference>
<gene>
    <name evidence="2" type="ORF">V3I07_13500</name>
</gene>
<comment type="caution">
    <text evidence="2">The sequence shown here is derived from an EMBL/GenBank/DDBJ whole genome shotgun (WGS) entry which is preliminary data.</text>
</comment>
<dbReference type="Proteomes" id="UP001621706">
    <property type="component" value="Unassembled WGS sequence"/>
</dbReference>
<reference evidence="2 3" key="1">
    <citation type="submission" date="2024-02" db="EMBL/GenBank/DDBJ databases">
        <title>Comparative Genomic Analysis of Flavobacterium Species Causing Columnaris Disease of Freshwater Fish in Thailand: Insights into Virulence and Resistance Mechanisms.</title>
        <authorList>
            <person name="Nguyen D."/>
            <person name="Chokmangmeepisarn P."/>
            <person name="Khianchaikhan K."/>
            <person name="Morishita M."/>
            <person name="Bunnoy A."/>
            <person name="Rodkhum C."/>
        </authorList>
    </citation>
    <scope>NUCLEOTIDE SEQUENCE [LARGE SCALE GENOMIC DNA]</scope>
    <source>
        <strain evidence="2 3">CNRT2201</strain>
    </source>
</reference>
<dbReference type="PROSITE" id="PS51257">
    <property type="entry name" value="PROKAR_LIPOPROTEIN"/>
    <property type="match status" value="1"/>
</dbReference>
<keyword evidence="3" id="KW-1185">Reference proteome</keyword>
<name>A0ABW8PBH6_9FLAO</name>
<sequence length="148" mass="16246">MKKTILALCAISLLACNKDDQNTTTTTTTSIVGKWQLQKSVVLSGKDSQILSEDIATDCEKKGYLTFNSNNTYDSITFTSTGTGECVEDGIVKGAPYSYNGDTKKITIDNQSGDVSKITSSELEISEEVSDRNRDGVKDKEIFYFKKI</sequence>
<evidence type="ECO:0000313" key="3">
    <source>
        <dbReference type="Proteomes" id="UP001621706"/>
    </source>
</evidence>
<dbReference type="InterPro" id="IPR024311">
    <property type="entry name" value="Lipocalin-like"/>
</dbReference>
<evidence type="ECO:0000313" key="2">
    <source>
        <dbReference type="EMBL" id="MFK7001905.1"/>
    </source>
</evidence>
<feature type="domain" description="Lipocalin-like" evidence="1">
    <location>
        <begin position="31"/>
        <end position="123"/>
    </location>
</feature>
<dbReference type="RefSeq" id="WP_088400797.1">
    <property type="nucleotide sequence ID" value="NZ_JAZGZP010000023.1"/>
</dbReference>
<dbReference type="EMBL" id="JAZGZP010000023">
    <property type="protein sequence ID" value="MFK7001905.1"/>
    <property type="molecule type" value="Genomic_DNA"/>
</dbReference>
<organism evidence="2 3">
    <name type="scientific">Flavobacterium oreochromis</name>
    <dbReference type="NCBI Taxonomy" id="2906078"/>
    <lineage>
        <taxon>Bacteria</taxon>
        <taxon>Pseudomonadati</taxon>
        <taxon>Bacteroidota</taxon>
        <taxon>Flavobacteriia</taxon>
        <taxon>Flavobacteriales</taxon>
        <taxon>Flavobacteriaceae</taxon>
        <taxon>Flavobacterium</taxon>
    </lineage>
</organism>
<accession>A0ABW8PBH6</accession>
<evidence type="ECO:0000259" key="1">
    <source>
        <dbReference type="Pfam" id="PF13648"/>
    </source>
</evidence>